<keyword evidence="2" id="KW-1185">Reference proteome</keyword>
<organism evidence="1 2">
    <name type="scientific">Paramecium primaurelia</name>
    <dbReference type="NCBI Taxonomy" id="5886"/>
    <lineage>
        <taxon>Eukaryota</taxon>
        <taxon>Sar</taxon>
        <taxon>Alveolata</taxon>
        <taxon>Ciliophora</taxon>
        <taxon>Intramacronucleata</taxon>
        <taxon>Oligohymenophorea</taxon>
        <taxon>Peniculida</taxon>
        <taxon>Parameciidae</taxon>
        <taxon>Paramecium</taxon>
    </lineage>
</organism>
<dbReference type="Proteomes" id="UP000688137">
    <property type="component" value="Unassembled WGS sequence"/>
</dbReference>
<dbReference type="EMBL" id="CAJJDM010000004">
    <property type="protein sequence ID" value="CAD8044702.1"/>
    <property type="molecule type" value="Genomic_DNA"/>
</dbReference>
<accession>A0A8S1JQ79</accession>
<sequence length="102" mass="12092">MIQNKEKFRSIVEEIGCIKNTFFQKGSIRIVLIQIKQIIYNGFKLHFIKKSKCIKVLIYKRIKAIDINFTKIIYIPKNCMALRPILIQHSQTHLNIIQIIHI</sequence>
<proteinExistence type="predicted"/>
<comment type="caution">
    <text evidence="1">The sequence shown here is derived from an EMBL/GenBank/DDBJ whole genome shotgun (WGS) entry which is preliminary data.</text>
</comment>
<name>A0A8S1JQ79_PARPR</name>
<gene>
    <name evidence="1" type="ORF">PPRIM_AZ9-3.1.T0080268</name>
</gene>
<evidence type="ECO:0000313" key="1">
    <source>
        <dbReference type="EMBL" id="CAD8044702.1"/>
    </source>
</evidence>
<evidence type="ECO:0000313" key="2">
    <source>
        <dbReference type="Proteomes" id="UP000688137"/>
    </source>
</evidence>
<protein>
    <submittedName>
        <fullName evidence="1">Uncharacterized protein</fullName>
    </submittedName>
</protein>
<dbReference type="AlphaFoldDB" id="A0A8S1JQ79"/>
<reference evidence="1" key="1">
    <citation type="submission" date="2021-01" db="EMBL/GenBank/DDBJ databases">
        <authorList>
            <consortium name="Genoscope - CEA"/>
            <person name="William W."/>
        </authorList>
    </citation>
    <scope>NUCLEOTIDE SEQUENCE</scope>
</reference>